<feature type="transmembrane region" description="Helical" evidence="1">
    <location>
        <begin position="12"/>
        <end position="29"/>
    </location>
</feature>
<organism evidence="2 3">
    <name type="scientific">Chitinophaga nivalis</name>
    <dbReference type="NCBI Taxonomy" id="2991709"/>
    <lineage>
        <taxon>Bacteria</taxon>
        <taxon>Pseudomonadati</taxon>
        <taxon>Bacteroidota</taxon>
        <taxon>Chitinophagia</taxon>
        <taxon>Chitinophagales</taxon>
        <taxon>Chitinophagaceae</taxon>
        <taxon>Chitinophaga</taxon>
    </lineage>
</organism>
<name>A0ABT3IK06_9BACT</name>
<keyword evidence="1" id="KW-1133">Transmembrane helix</keyword>
<protein>
    <submittedName>
        <fullName evidence="2">Uncharacterized protein</fullName>
    </submittedName>
</protein>
<keyword evidence="1" id="KW-0812">Transmembrane</keyword>
<sequence length="95" mass="10874">MKMNEVTKTGLAGLFVLLGIYVVLIRWSILHGAPIHIYLLFVVLHLIIIGWYIRQLRILSDTPQAGISKGFSLLLSWMVHIVLIMIAIMVFFLRN</sequence>
<evidence type="ECO:0000256" key="1">
    <source>
        <dbReference type="SAM" id="Phobius"/>
    </source>
</evidence>
<keyword evidence="3" id="KW-1185">Reference proteome</keyword>
<accession>A0ABT3IK06</accession>
<comment type="caution">
    <text evidence="2">The sequence shown here is derived from an EMBL/GenBank/DDBJ whole genome shotgun (WGS) entry which is preliminary data.</text>
</comment>
<evidence type="ECO:0000313" key="2">
    <source>
        <dbReference type="EMBL" id="MCW3484089.1"/>
    </source>
</evidence>
<feature type="transmembrane region" description="Helical" evidence="1">
    <location>
        <begin position="35"/>
        <end position="53"/>
    </location>
</feature>
<dbReference type="EMBL" id="JAPDNS010000001">
    <property type="protein sequence ID" value="MCW3484089.1"/>
    <property type="molecule type" value="Genomic_DNA"/>
</dbReference>
<reference evidence="2 3" key="1">
    <citation type="submission" date="2022-10" db="EMBL/GenBank/DDBJ databases">
        <title>Chitinophaga nivalis PC15 sp. nov., isolated from Pyeongchang county, South Korea.</title>
        <authorList>
            <person name="Trinh H.N."/>
        </authorList>
    </citation>
    <scope>NUCLEOTIDE SEQUENCE [LARGE SCALE GENOMIC DNA]</scope>
    <source>
        <strain evidence="2 3">PC14</strain>
    </source>
</reference>
<feature type="transmembrane region" description="Helical" evidence="1">
    <location>
        <begin position="74"/>
        <end position="93"/>
    </location>
</feature>
<keyword evidence="1" id="KW-0472">Membrane</keyword>
<evidence type="ECO:0000313" key="3">
    <source>
        <dbReference type="Proteomes" id="UP001207742"/>
    </source>
</evidence>
<gene>
    <name evidence="2" type="ORF">OL497_09305</name>
</gene>
<proteinExistence type="predicted"/>
<dbReference type="RefSeq" id="WP_264729608.1">
    <property type="nucleotide sequence ID" value="NZ_JAPDNR010000001.1"/>
</dbReference>
<dbReference type="Proteomes" id="UP001207742">
    <property type="component" value="Unassembled WGS sequence"/>
</dbReference>